<proteinExistence type="predicted"/>
<dbReference type="Pfam" id="PF04294">
    <property type="entry name" value="VanW"/>
    <property type="match status" value="1"/>
</dbReference>
<accession>A0A2M8QBZ6</accession>
<dbReference type="AlphaFoldDB" id="A0A2M8QBZ6"/>
<reference evidence="3 4" key="1">
    <citation type="submission" date="2017-11" db="EMBL/GenBank/DDBJ databases">
        <title>Evolution of Phototrophy in the Chloroflexi Phylum Driven by Horizontal Gene Transfer.</title>
        <authorList>
            <person name="Ward L.M."/>
            <person name="Hemp J."/>
            <person name="Shih P.M."/>
            <person name="Mcglynn S.E."/>
            <person name="Fischer W."/>
        </authorList>
    </citation>
    <scope>NUCLEOTIDE SEQUENCE [LARGE SCALE GENOMIC DNA]</scope>
    <source>
        <strain evidence="3">JP3_7</strain>
    </source>
</reference>
<dbReference type="EMBL" id="PGTN01000055">
    <property type="protein sequence ID" value="PJF47318.1"/>
    <property type="molecule type" value="Genomic_DNA"/>
</dbReference>
<keyword evidence="1" id="KW-0472">Membrane</keyword>
<feature type="transmembrane region" description="Helical" evidence="1">
    <location>
        <begin position="32"/>
        <end position="52"/>
    </location>
</feature>
<protein>
    <recommendedName>
        <fullName evidence="2">YoaR-like putative peptidoglycan binding domain-containing protein</fullName>
    </recommendedName>
</protein>
<dbReference type="InterPro" id="IPR007391">
    <property type="entry name" value="Vancomycin_resist_VanW"/>
</dbReference>
<sequence length="633" mass="69442">MISRKGIQYPSCHPRAVVDDVQAMLRSLFRPLYLLFAMLVVGLAYGVGALAYHHIYYQNRVFPGVHLQGIDLSGMTPEEVFAVAQLQSQYFHLPAIRVQAAEQQYVFRPADFGIGLDPAETVRVALSVGRQGDLLTQIRQRFQAWWRGIDVSPVVRVDGGEIMHIVRQVAEQTERPAIDARLEFEGGVPRASPSQVGRELDEAMAVQLIRSAALMHRPTDIVLPYRTLEPKVASVAAVADAIARMVSDDLVVMAPRWDEAGNPLPPLEAFRIRKADLLDFVLIEQPPNDPANITVRMRRDKLRALVEPLGKAVAQKAQNARFAFNPSTGQLRAIAPSRDARTLDVEATLDALEAAMHSAHRVVTLVVNTTPAAVPATATAQDLGITQLITQATTYFKGSSTARLNNVKVAAARFNGVVIPPGAVFSFNEYLGDVSEKEGFQEGLIIVGNRTVKGVGGGVCQVSTTAYQAALRAGFPIIERYPHGYRVSYYERGMGPGFDASVFSPYADLKFINDTNAHLLIETIYDPARVTLTFKFYGTPDGRQVTISSATITDVVPHGPDIYERDTEGEVPPGQAKQVDYAVDGATVFFTRVVTRNGETLINERVVSKYVPWQAVYRYGPDFTPPEGAVVKN</sequence>
<dbReference type="Proteomes" id="UP000230790">
    <property type="component" value="Unassembled WGS sequence"/>
</dbReference>
<dbReference type="InterPro" id="IPR052913">
    <property type="entry name" value="Glycopeptide_resist_protein"/>
</dbReference>
<dbReference type="InterPro" id="IPR022029">
    <property type="entry name" value="YoaR-like_PG-bd"/>
</dbReference>
<evidence type="ECO:0000313" key="3">
    <source>
        <dbReference type="EMBL" id="PJF47318.1"/>
    </source>
</evidence>
<organism evidence="3 4">
    <name type="scientific">Candidatus Thermofonsia Clade 3 bacterium</name>
    <dbReference type="NCBI Taxonomy" id="2364212"/>
    <lineage>
        <taxon>Bacteria</taxon>
        <taxon>Bacillati</taxon>
        <taxon>Chloroflexota</taxon>
        <taxon>Candidatus Thermofontia</taxon>
        <taxon>Candidatus Thermofonsia Clade 3</taxon>
    </lineage>
</organism>
<dbReference type="Pfam" id="PF12229">
    <property type="entry name" value="PG_binding_4"/>
    <property type="match status" value="1"/>
</dbReference>
<evidence type="ECO:0000313" key="4">
    <source>
        <dbReference type="Proteomes" id="UP000230790"/>
    </source>
</evidence>
<comment type="caution">
    <text evidence="3">The sequence shown here is derived from an EMBL/GenBank/DDBJ whole genome shotgun (WGS) entry which is preliminary data.</text>
</comment>
<name>A0A2M8QBZ6_9CHLR</name>
<gene>
    <name evidence="3" type="ORF">CUN48_09310</name>
</gene>
<evidence type="ECO:0000259" key="2">
    <source>
        <dbReference type="Pfam" id="PF12229"/>
    </source>
</evidence>
<keyword evidence="1" id="KW-1133">Transmembrane helix</keyword>
<dbReference type="PANTHER" id="PTHR35788">
    <property type="entry name" value="EXPORTED PROTEIN-RELATED"/>
    <property type="match status" value="1"/>
</dbReference>
<evidence type="ECO:0000256" key="1">
    <source>
        <dbReference type="SAM" id="Phobius"/>
    </source>
</evidence>
<dbReference type="PANTHER" id="PTHR35788:SF1">
    <property type="entry name" value="EXPORTED PROTEIN"/>
    <property type="match status" value="1"/>
</dbReference>
<feature type="domain" description="YoaR-like putative peptidoglycan binding" evidence="2">
    <location>
        <begin position="106"/>
        <end position="213"/>
    </location>
</feature>
<keyword evidence="1" id="KW-0812">Transmembrane</keyword>